<keyword evidence="3 4" id="KW-0663">Pyridoxal phosphate</keyword>
<feature type="modified residue" description="N6-(pyridoxal phosphate)lysine" evidence="4">
    <location>
        <position position="203"/>
    </location>
</feature>
<dbReference type="eggNOG" id="COG0626">
    <property type="taxonomic scope" value="Bacteria"/>
</dbReference>
<dbReference type="InterPro" id="IPR000277">
    <property type="entry name" value="Cys/Met-Metab_PyrdxlP-dep_enz"/>
</dbReference>
<reference evidence="6 7" key="1">
    <citation type="journal article" date="2015" name="Genome Announc.">
        <title>Expanding the biotechnology potential of lactobacilli through comparative genomics of 213 strains and associated genera.</title>
        <authorList>
            <person name="Sun Z."/>
            <person name="Harris H.M."/>
            <person name="McCann A."/>
            <person name="Guo C."/>
            <person name="Argimon S."/>
            <person name="Zhang W."/>
            <person name="Yang X."/>
            <person name="Jeffery I.B."/>
            <person name="Cooney J.C."/>
            <person name="Kagawa T.F."/>
            <person name="Liu W."/>
            <person name="Song Y."/>
            <person name="Salvetti E."/>
            <person name="Wrobel A."/>
            <person name="Rasinkangas P."/>
            <person name="Parkhill J."/>
            <person name="Rea M.C."/>
            <person name="O'Sullivan O."/>
            <person name="Ritari J."/>
            <person name="Douillard F.P."/>
            <person name="Paul Ross R."/>
            <person name="Yang R."/>
            <person name="Briner A.E."/>
            <person name="Felis G.E."/>
            <person name="de Vos W.M."/>
            <person name="Barrangou R."/>
            <person name="Klaenhammer T.R."/>
            <person name="Caufield P.W."/>
            <person name="Cui Y."/>
            <person name="Zhang H."/>
            <person name="O'Toole P.W."/>
        </authorList>
    </citation>
    <scope>NUCLEOTIDE SEQUENCE [LARGE SCALE GENOMIC DNA]</scope>
    <source>
        <strain evidence="6 7">DSM 20001</strain>
    </source>
</reference>
<dbReference type="CDD" id="cd00614">
    <property type="entry name" value="CGS_like"/>
    <property type="match status" value="1"/>
</dbReference>
<dbReference type="GO" id="GO:0016846">
    <property type="term" value="F:carbon-sulfur lyase activity"/>
    <property type="evidence" value="ECO:0007669"/>
    <property type="project" value="TreeGrafter"/>
</dbReference>
<dbReference type="InterPro" id="IPR015422">
    <property type="entry name" value="PyrdxlP-dep_Trfase_small"/>
</dbReference>
<evidence type="ECO:0000256" key="4">
    <source>
        <dbReference type="PIRSR" id="PIRSR001434-2"/>
    </source>
</evidence>
<comment type="caution">
    <text evidence="6">The sequence shown here is derived from an EMBL/GenBank/DDBJ whole genome shotgun (WGS) entry which is preliminary data.</text>
</comment>
<evidence type="ECO:0000256" key="5">
    <source>
        <dbReference type="RuleBase" id="RU362118"/>
    </source>
</evidence>
<dbReference type="GO" id="GO:0019346">
    <property type="term" value="P:transsulfuration"/>
    <property type="evidence" value="ECO:0007669"/>
    <property type="project" value="InterPro"/>
</dbReference>
<sequence>MSKEPWQEQIETILAQAGNRSDDQQTGAIAAPLYFSTAFRHQGLGQSTGYDYSRVQTPTRELLESVLATMEHAQHAYALSSGMAAIQLVFSQFKTGEHIITSDDLYGGSFRYFDQLTANYQVEFSQWDGQDYAELAALIQPNTKAIWLETPSNPTMKSIDIAKTAKLAHEHGLQLIVDNTFYTPLLQQPLLLGADVVVHSATKYMSGHNDILAGAVMLNDAAVAEKLTFNLVTTGAVLDPFSCWLLLRSLKTMPLRLRQQQANAQALVSFLEKSAAVAKVLYPGQGAMISFYLAATHSVAEFLQQLKVISFAESLGGVESLLTVPDEQTHHDMPIEQRRALGITPNLLRLSVGIESAVDLQRDLEQAFAASEI</sequence>
<dbReference type="InterPro" id="IPR015424">
    <property type="entry name" value="PyrdxlP-dep_Trfase"/>
</dbReference>
<dbReference type="GO" id="GO:0030170">
    <property type="term" value="F:pyridoxal phosphate binding"/>
    <property type="evidence" value="ECO:0007669"/>
    <property type="project" value="InterPro"/>
</dbReference>
<dbReference type="Gene3D" id="3.40.640.10">
    <property type="entry name" value="Type I PLP-dependent aspartate aminotransferase-like (Major domain)"/>
    <property type="match status" value="1"/>
</dbReference>
<protein>
    <submittedName>
        <fullName evidence="6">Cystathionine gamma-synthase</fullName>
    </submittedName>
</protein>
<dbReference type="Gene3D" id="3.90.1150.10">
    <property type="entry name" value="Aspartate Aminotransferase, domain 1"/>
    <property type="match status" value="2"/>
</dbReference>
<dbReference type="InterPro" id="IPR015421">
    <property type="entry name" value="PyrdxlP-dep_Trfase_major"/>
</dbReference>
<dbReference type="PANTHER" id="PTHR11808:SF90">
    <property type="entry name" value="CYSTATHIONINE GAMMA-SYNTHASE"/>
    <property type="match status" value="1"/>
</dbReference>
<dbReference type="InterPro" id="IPR054542">
    <property type="entry name" value="Cys_met_metab_PP"/>
</dbReference>
<evidence type="ECO:0000256" key="1">
    <source>
        <dbReference type="ARBA" id="ARBA00001933"/>
    </source>
</evidence>
<evidence type="ECO:0000256" key="3">
    <source>
        <dbReference type="ARBA" id="ARBA00022898"/>
    </source>
</evidence>
<evidence type="ECO:0000313" key="6">
    <source>
        <dbReference type="EMBL" id="KRK16717.1"/>
    </source>
</evidence>
<dbReference type="PATRIC" id="fig|913848.6.peg.1155"/>
<evidence type="ECO:0000256" key="2">
    <source>
        <dbReference type="ARBA" id="ARBA00009077"/>
    </source>
</evidence>
<dbReference type="Proteomes" id="UP000051181">
    <property type="component" value="Unassembled WGS sequence"/>
</dbReference>
<dbReference type="GO" id="GO:0005737">
    <property type="term" value="C:cytoplasm"/>
    <property type="evidence" value="ECO:0007669"/>
    <property type="project" value="TreeGrafter"/>
</dbReference>
<organism evidence="6 7">
    <name type="scientific">Loigolactobacillus coryniformis subsp. coryniformis KCTC 3167 = DSM 20001</name>
    <dbReference type="NCBI Taxonomy" id="913848"/>
    <lineage>
        <taxon>Bacteria</taxon>
        <taxon>Bacillati</taxon>
        <taxon>Bacillota</taxon>
        <taxon>Bacilli</taxon>
        <taxon>Lactobacillales</taxon>
        <taxon>Lactobacillaceae</taxon>
        <taxon>Loigolactobacillus</taxon>
    </lineage>
</organism>
<comment type="cofactor">
    <cofactor evidence="1 5">
        <name>pyridoxal 5'-phosphate</name>
        <dbReference type="ChEBI" id="CHEBI:597326"/>
    </cofactor>
</comment>
<dbReference type="GeneID" id="65917847"/>
<dbReference type="PANTHER" id="PTHR11808">
    <property type="entry name" value="TRANS-SULFURATION ENZYME FAMILY MEMBER"/>
    <property type="match status" value="1"/>
</dbReference>
<gene>
    <name evidence="6" type="ORF">FD22_GL001121</name>
</gene>
<accession>A0A0R1F4G3</accession>
<dbReference type="FunFam" id="3.40.640.10:FF:000009">
    <property type="entry name" value="Cystathionine gamma-synthase homolog"/>
    <property type="match status" value="1"/>
</dbReference>
<proteinExistence type="inferred from homology"/>
<dbReference type="EMBL" id="AZCN01000029">
    <property type="protein sequence ID" value="KRK16717.1"/>
    <property type="molecule type" value="Genomic_DNA"/>
</dbReference>
<dbReference type="Pfam" id="PF01053">
    <property type="entry name" value="Cys_Met_Meta_PP"/>
    <property type="match status" value="1"/>
</dbReference>
<dbReference type="RefSeq" id="WP_010008911.1">
    <property type="nucleotide sequence ID" value="NZ_AZCN01000029.1"/>
</dbReference>
<dbReference type="SUPFAM" id="SSF53383">
    <property type="entry name" value="PLP-dependent transferases"/>
    <property type="match status" value="1"/>
</dbReference>
<name>A0A0R1F4G3_9LACO</name>
<evidence type="ECO:0000313" key="7">
    <source>
        <dbReference type="Proteomes" id="UP000051181"/>
    </source>
</evidence>
<dbReference type="PIRSF" id="PIRSF001434">
    <property type="entry name" value="CGS"/>
    <property type="match status" value="1"/>
</dbReference>
<dbReference type="PROSITE" id="PS00868">
    <property type="entry name" value="CYS_MET_METAB_PP"/>
    <property type="match status" value="1"/>
</dbReference>
<comment type="similarity">
    <text evidence="2 5">Belongs to the trans-sulfuration enzymes family.</text>
</comment>
<dbReference type="AlphaFoldDB" id="A0A0R1F4G3"/>